<dbReference type="SUPFAM" id="SSF52058">
    <property type="entry name" value="L domain-like"/>
    <property type="match status" value="1"/>
</dbReference>
<reference evidence="1" key="2">
    <citation type="journal article" date="2015" name="Data Brief">
        <title>Shoot transcriptome of the giant reed, Arundo donax.</title>
        <authorList>
            <person name="Barrero R.A."/>
            <person name="Guerrero F.D."/>
            <person name="Moolhuijzen P."/>
            <person name="Goolsby J.A."/>
            <person name="Tidwell J."/>
            <person name="Bellgard S.E."/>
            <person name="Bellgard M.I."/>
        </authorList>
    </citation>
    <scope>NUCLEOTIDE SEQUENCE</scope>
    <source>
        <tissue evidence="1">Shoot tissue taken approximately 20 cm above the soil surface</tissue>
    </source>
</reference>
<dbReference type="InterPro" id="IPR032675">
    <property type="entry name" value="LRR_dom_sf"/>
</dbReference>
<name>A0A0A9A219_ARUDO</name>
<accession>A0A0A9A219</accession>
<reference evidence="1" key="1">
    <citation type="submission" date="2014-09" db="EMBL/GenBank/DDBJ databases">
        <authorList>
            <person name="Magalhaes I.L.F."/>
            <person name="Oliveira U."/>
            <person name="Santos F.R."/>
            <person name="Vidigal T.H.D.A."/>
            <person name="Brescovit A.D."/>
            <person name="Santos A.J."/>
        </authorList>
    </citation>
    <scope>NUCLEOTIDE SEQUENCE</scope>
    <source>
        <tissue evidence="1">Shoot tissue taken approximately 20 cm above the soil surface</tissue>
    </source>
</reference>
<organism evidence="1">
    <name type="scientific">Arundo donax</name>
    <name type="common">Giant reed</name>
    <name type="synonym">Donax arundinaceus</name>
    <dbReference type="NCBI Taxonomy" id="35708"/>
    <lineage>
        <taxon>Eukaryota</taxon>
        <taxon>Viridiplantae</taxon>
        <taxon>Streptophyta</taxon>
        <taxon>Embryophyta</taxon>
        <taxon>Tracheophyta</taxon>
        <taxon>Spermatophyta</taxon>
        <taxon>Magnoliopsida</taxon>
        <taxon>Liliopsida</taxon>
        <taxon>Poales</taxon>
        <taxon>Poaceae</taxon>
        <taxon>PACMAD clade</taxon>
        <taxon>Arundinoideae</taxon>
        <taxon>Arundineae</taxon>
        <taxon>Arundo</taxon>
    </lineage>
</organism>
<proteinExistence type="predicted"/>
<dbReference type="EMBL" id="GBRH01254835">
    <property type="protein sequence ID" value="JAD43060.1"/>
    <property type="molecule type" value="Transcribed_RNA"/>
</dbReference>
<evidence type="ECO:0000313" key="1">
    <source>
        <dbReference type="EMBL" id="JAD43060.1"/>
    </source>
</evidence>
<sequence length="390" mass="43322">MLRGSTMKTELLASQLALNWEVDSRNIEKALNAELPSLKQLMPLMGDDISEHLQTIKSALEEERDEVSEKEDVIKTWLCCHEQRMRLIYRRSMWLPLIPPSGLCELYLSSCSLTDGALAVCLGGLSALRRLALEQIMTLTALPPEEVFKHLTELDLLFIKHCWSLRSLGGLRAATSLSHVKLTYCPSLELARGAEFMPLSLEHICISNRTLTAHFFCSDLSNLQDVGLLCCRSSESLSIGRLTSLESFTLYDMPDLCLLEGLCSLQLQHVHLINVPKLTAECISQFHVKASLYVSSSVLLNHMISAEGFAIPAFISLERCKEPSVSFEELANFSSVKCLRLCGCEINSMPRNLKCLSCLKKLNISDSPNIPSLPDCHPPSSTYAYGAVNA</sequence>
<protein>
    <submittedName>
        <fullName evidence="1">Uncharacterized protein</fullName>
    </submittedName>
</protein>
<dbReference type="AlphaFoldDB" id="A0A0A9A219"/>
<dbReference type="Gene3D" id="3.80.10.10">
    <property type="entry name" value="Ribonuclease Inhibitor"/>
    <property type="match status" value="1"/>
</dbReference>